<evidence type="ECO:0000259" key="1">
    <source>
        <dbReference type="PROSITE" id="PS50879"/>
    </source>
</evidence>
<dbReference type="SUPFAM" id="SSF53098">
    <property type="entry name" value="Ribonuclease H-like"/>
    <property type="match status" value="1"/>
</dbReference>
<dbReference type="Pfam" id="PF13456">
    <property type="entry name" value="RVT_3"/>
    <property type="match status" value="1"/>
</dbReference>
<dbReference type="PROSITE" id="PS50879">
    <property type="entry name" value="RNASE_H_1"/>
    <property type="match status" value="1"/>
</dbReference>
<proteinExistence type="predicted"/>
<dbReference type="PANTHER" id="PTHR47723">
    <property type="entry name" value="OS05G0353850 PROTEIN"/>
    <property type="match status" value="1"/>
</dbReference>
<organism evidence="2 3">
    <name type="scientific">Punica granatum</name>
    <name type="common">Pomegranate</name>
    <dbReference type="NCBI Taxonomy" id="22663"/>
    <lineage>
        <taxon>Eukaryota</taxon>
        <taxon>Viridiplantae</taxon>
        <taxon>Streptophyta</taxon>
        <taxon>Embryophyta</taxon>
        <taxon>Tracheophyta</taxon>
        <taxon>Spermatophyta</taxon>
        <taxon>Magnoliopsida</taxon>
        <taxon>eudicotyledons</taxon>
        <taxon>Gunneridae</taxon>
        <taxon>Pentapetalae</taxon>
        <taxon>rosids</taxon>
        <taxon>malvids</taxon>
        <taxon>Myrtales</taxon>
        <taxon>Lythraceae</taxon>
        <taxon>Punica</taxon>
    </lineage>
</organism>
<dbReference type="InterPro" id="IPR044730">
    <property type="entry name" value="RNase_H-like_dom_plant"/>
</dbReference>
<dbReference type="EMBL" id="PGOL01000542">
    <property type="protein sequence ID" value="PKI68726.1"/>
    <property type="molecule type" value="Genomic_DNA"/>
</dbReference>
<evidence type="ECO:0000313" key="2">
    <source>
        <dbReference type="EMBL" id="PKI68726.1"/>
    </source>
</evidence>
<reference evidence="2 3" key="1">
    <citation type="submission" date="2017-11" db="EMBL/GenBank/DDBJ databases">
        <title>De-novo sequencing of pomegranate (Punica granatum L.) genome.</title>
        <authorList>
            <person name="Akparov Z."/>
            <person name="Amiraslanov A."/>
            <person name="Hajiyeva S."/>
            <person name="Abbasov M."/>
            <person name="Kaur K."/>
            <person name="Hamwieh A."/>
            <person name="Solovyev V."/>
            <person name="Salamov A."/>
            <person name="Braich B."/>
            <person name="Kosarev P."/>
            <person name="Mahmoud A."/>
            <person name="Hajiyev E."/>
            <person name="Babayeva S."/>
            <person name="Izzatullayeva V."/>
            <person name="Mammadov A."/>
            <person name="Mammadov A."/>
            <person name="Sharifova S."/>
            <person name="Ojaghi J."/>
            <person name="Eynullazada K."/>
            <person name="Bayramov B."/>
            <person name="Abdulazimova A."/>
            <person name="Shahmuradov I."/>
        </authorList>
    </citation>
    <scope>NUCLEOTIDE SEQUENCE [LARGE SCALE GENOMIC DNA]</scope>
    <source>
        <strain evidence="3">cv. AG2017</strain>
        <tissue evidence="2">Leaf</tissue>
    </source>
</reference>
<dbReference type="InterPro" id="IPR036397">
    <property type="entry name" value="RNaseH_sf"/>
</dbReference>
<dbReference type="InterPro" id="IPR053151">
    <property type="entry name" value="RNase_H-like"/>
</dbReference>
<accession>A0A2I0KLN3</accession>
<dbReference type="InterPro" id="IPR012337">
    <property type="entry name" value="RNaseH-like_sf"/>
</dbReference>
<keyword evidence="3" id="KW-1185">Reference proteome</keyword>
<dbReference type="AlphaFoldDB" id="A0A2I0KLN3"/>
<dbReference type="InterPro" id="IPR002156">
    <property type="entry name" value="RNaseH_domain"/>
</dbReference>
<name>A0A2I0KLN3_PUNGR</name>
<comment type="caution">
    <text evidence="2">The sequence shown here is derived from an EMBL/GenBank/DDBJ whole genome shotgun (WGS) entry which is preliminary data.</text>
</comment>
<evidence type="ECO:0000313" key="3">
    <source>
        <dbReference type="Proteomes" id="UP000233551"/>
    </source>
</evidence>
<dbReference type="GO" id="GO:0003676">
    <property type="term" value="F:nucleic acid binding"/>
    <property type="evidence" value="ECO:0007669"/>
    <property type="project" value="InterPro"/>
</dbReference>
<dbReference type="CDD" id="cd06222">
    <property type="entry name" value="RNase_H_like"/>
    <property type="match status" value="1"/>
</dbReference>
<gene>
    <name evidence="2" type="ORF">CRG98_010783</name>
</gene>
<dbReference type="Proteomes" id="UP000233551">
    <property type="component" value="Unassembled WGS sequence"/>
</dbReference>
<feature type="domain" description="RNase H type-1" evidence="1">
    <location>
        <begin position="30"/>
        <end position="117"/>
    </location>
</feature>
<dbReference type="GO" id="GO:0004523">
    <property type="term" value="F:RNA-DNA hybrid ribonuclease activity"/>
    <property type="evidence" value="ECO:0007669"/>
    <property type="project" value="InterPro"/>
</dbReference>
<dbReference type="PANTHER" id="PTHR47723:SF19">
    <property type="entry name" value="POLYNUCLEOTIDYL TRANSFERASE, RIBONUCLEASE H-LIKE SUPERFAMILY PROTEIN"/>
    <property type="match status" value="1"/>
</dbReference>
<dbReference type="Gene3D" id="3.30.420.10">
    <property type="entry name" value="Ribonuclease H-like superfamily/Ribonuclease H"/>
    <property type="match status" value="1"/>
</dbReference>
<sequence length="117" mass="12126">MTTPKEDIAVCGNLAAIASPGELGTTLAQKPWPVVLYRRGFFLGNSSTLRSCGNPGKAGAGGVIRDKAGNWKLGFSMNLGITTSVVAELVAILQGLLLATSQGIQKLIIETDASLIL</sequence>
<protein>
    <recommendedName>
        <fullName evidence="1">RNase H type-1 domain-containing protein</fullName>
    </recommendedName>
</protein>